<dbReference type="PROSITE" id="PS51257">
    <property type="entry name" value="PROKAR_LIPOPROTEIN"/>
    <property type="match status" value="1"/>
</dbReference>
<organism evidence="2 4">
    <name type="scientific">Lactococcus lactis subsp. cremoris</name>
    <name type="common">Streptococcus cremoris</name>
    <dbReference type="NCBI Taxonomy" id="1359"/>
    <lineage>
        <taxon>Bacteria</taxon>
        <taxon>Bacillati</taxon>
        <taxon>Bacillota</taxon>
        <taxon>Bacilli</taxon>
        <taxon>Lactobacillales</taxon>
        <taxon>Streptococcaceae</taxon>
        <taxon>Lactococcus</taxon>
    </lineage>
</organism>
<dbReference type="RefSeq" id="WP_011676790.1">
    <property type="nucleotide sequence ID" value="NZ_CP015901.2"/>
</dbReference>
<evidence type="ECO:0000313" key="3">
    <source>
        <dbReference type="Proteomes" id="UP000192161"/>
    </source>
</evidence>
<name>A0A896TC69_LACLC</name>
<dbReference type="Proteomes" id="UP000192161">
    <property type="component" value="Chromosome"/>
</dbReference>
<gene>
    <name evidence="2" type="ORF">LL1196_2009</name>
    <name evidence="1" type="ORF">LLJM3_1878</name>
</gene>
<evidence type="ECO:0000313" key="2">
    <source>
        <dbReference type="EMBL" id="QSD63621.1"/>
    </source>
</evidence>
<dbReference type="AlphaFoldDB" id="A0A896TC69"/>
<reference evidence="1 3" key="1">
    <citation type="journal article" date="2017" name="BMC Genomics">
        <title>Comparative and functional genomics of the Lactococcus lactis taxon; insights into evolution and niche adaptation.</title>
        <authorList>
            <person name="Kelleher P."/>
            <person name="Bottacini F."/>
            <person name="Mahony J."/>
            <person name="Kilcawley K.N."/>
            <person name="van Sinderen D."/>
        </authorList>
    </citation>
    <scope>NUCLEOTIDE SEQUENCE [LARGE SCALE GENOMIC DNA]</scope>
    <source>
        <strain evidence="1 3">JM3</strain>
    </source>
</reference>
<protein>
    <submittedName>
        <fullName evidence="1">Glycosyltransferase</fullName>
    </submittedName>
</protein>
<reference evidence="2" key="2">
    <citation type="journal article" date="2020" name="Mol. Microbiol.">
        <title>The CWPS Rubik's cube: Linking diversity of cell wall polysaccharide structures with the encoded biosynthetic machinery of selected Lactococcus lactis strains.</title>
        <authorList>
            <person name="Mahony J."/>
            <person name="Frantzen C."/>
            <person name="Vinogradov E."/>
            <person name="Sadovskaya I."/>
            <person name="Theodorou I."/>
            <person name="Kelleher P."/>
            <person name="Chapot-Chartier M.P."/>
            <person name="Cambillau C."/>
            <person name="Holo H."/>
            <person name="van Sinderen D."/>
        </authorList>
    </citation>
    <scope>NUCLEOTIDE SEQUENCE</scope>
    <source>
        <strain evidence="2">1196</strain>
    </source>
</reference>
<reference evidence="1" key="3">
    <citation type="submission" date="2023-04" db="EMBL/GenBank/DDBJ databases">
        <authorList>
            <person name="McDonnell B."/>
        </authorList>
    </citation>
    <scope>NUCLEOTIDE SEQUENCE</scope>
    <source>
        <strain evidence="1">JM3</strain>
    </source>
</reference>
<dbReference type="EMBL" id="CP032148">
    <property type="protein sequence ID" value="QSD63621.1"/>
    <property type="molecule type" value="Genomic_DNA"/>
</dbReference>
<evidence type="ECO:0000313" key="1">
    <source>
        <dbReference type="EMBL" id="ARE24057.1"/>
    </source>
</evidence>
<sequence length="145" mass="16815">MKNDFIVNRGRVTKYKKLLLMVFGLVLMLSLLTGCKGSKNIQGTWHAQNGDERNLTLKFTDKKVMIEGDEYKYTQNAIGIENGIRYYGIEENGKNYSIIFPEKDKNIALMIEPESTDNYFRGTLIFAMNKKENPSYSEYAERYIN</sequence>
<dbReference type="EMBL" id="CP015901">
    <property type="protein sequence ID" value="ARE24057.1"/>
    <property type="molecule type" value="Genomic_DNA"/>
</dbReference>
<accession>A0A896TC69</accession>
<evidence type="ECO:0000313" key="4">
    <source>
        <dbReference type="Proteomes" id="UP000663552"/>
    </source>
</evidence>
<proteinExistence type="predicted"/>
<dbReference type="Proteomes" id="UP000663552">
    <property type="component" value="Chromosome"/>
</dbReference>